<accession>A0A9Q9DT11</accession>
<organism evidence="3 4">
    <name type="scientific">Curvularia clavata</name>
    <dbReference type="NCBI Taxonomy" id="95742"/>
    <lineage>
        <taxon>Eukaryota</taxon>
        <taxon>Fungi</taxon>
        <taxon>Dikarya</taxon>
        <taxon>Ascomycota</taxon>
        <taxon>Pezizomycotina</taxon>
        <taxon>Dothideomycetes</taxon>
        <taxon>Pleosporomycetidae</taxon>
        <taxon>Pleosporales</taxon>
        <taxon>Pleosporineae</taxon>
        <taxon>Pleosporaceae</taxon>
        <taxon>Curvularia</taxon>
    </lineage>
</organism>
<keyword evidence="2" id="KW-0812">Transmembrane</keyword>
<dbReference type="CDD" id="cd16018">
    <property type="entry name" value="Enpp"/>
    <property type="match status" value="1"/>
</dbReference>
<dbReference type="FunFam" id="3.30.1360.180:FF:000003">
    <property type="entry name" value="Type I phosphodiesterase/nucleotide pyrophosphatase family protein"/>
    <property type="match status" value="1"/>
</dbReference>
<dbReference type="VEuPathDB" id="FungiDB:yc1106_04245"/>
<dbReference type="Gene3D" id="3.30.1360.180">
    <property type="match status" value="1"/>
</dbReference>
<reference evidence="3" key="1">
    <citation type="submission" date="2021-12" db="EMBL/GenBank/DDBJ databases">
        <title>Curvularia clavata genome.</title>
        <authorList>
            <person name="Cao Y."/>
        </authorList>
    </citation>
    <scope>NUCLEOTIDE SEQUENCE</scope>
    <source>
        <strain evidence="3">Yc1106</strain>
    </source>
</reference>
<protein>
    <submittedName>
        <fullName evidence="3">Ectonucleotide pyrophosphatase phosphodiesterase family</fullName>
    </submittedName>
</protein>
<feature type="compositionally biased region" description="Polar residues" evidence="1">
    <location>
        <begin position="962"/>
        <end position="972"/>
    </location>
</feature>
<dbReference type="GO" id="GO:0017111">
    <property type="term" value="F:ribonucleoside triphosphate phosphatase activity"/>
    <property type="evidence" value="ECO:0007669"/>
    <property type="project" value="TreeGrafter"/>
</dbReference>
<dbReference type="GO" id="GO:0047429">
    <property type="term" value="F:nucleoside triphosphate diphosphatase activity"/>
    <property type="evidence" value="ECO:0007669"/>
    <property type="project" value="TreeGrafter"/>
</dbReference>
<evidence type="ECO:0000256" key="1">
    <source>
        <dbReference type="SAM" id="MobiDB-lite"/>
    </source>
</evidence>
<dbReference type="EMBL" id="CP089276">
    <property type="protein sequence ID" value="USP76971.1"/>
    <property type="molecule type" value="Genomic_DNA"/>
</dbReference>
<dbReference type="Gene3D" id="3.40.720.10">
    <property type="entry name" value="Alkaline Phosphatase, subunit A"/>
    <property type="match status" value="1"/>
</dbReference>
<dbReference type="OrthoDB" id="415411at2759"/>
<feature type="region of interest" description="Disordered" evidence="1">
    <location>
        <begin position="1055"/>
        <end position="1076"/>
    </location>
</feature>
<feature type="region of interest" description="Disordered" evidence="1">
    <location>
        <begin position="32"/>
        <end position="70"/>
    </location>
</feature>
<keyword evidence="2" id="KW-0472">Membrane</keyword>
<feature type="region of interest" description="Disordered" evidence="1">
    <location>
        <begin position="935"/>
        <end position="1040"/>
    </location>
</feature>
<dbReference type="PANTHER" id="PTHR10151:SF120">
    <property type="entry name" value="BIS(5'-ADENOSYL)-TRIPHOSPHATASE"/>
    <property type="match status" value="1"/>
</dbReference>
<feature type="compositionally biased region" description="Basic and acidic residues" evidence="1">
    <location>
        <begin position="140"/>
        <end position="151"/>
    </location>
</feature>
<evidence type="ECO:0000313" key="4">
    <source>
        <dbReference type="Proteomes" id="UP001056012"/>
    </source>
</evidence>
<evidence type="ECO:0000256" key="2">
    <source>
        <dbReference type="SAM" id="Phobius"/>
    </source>
</evidence>
<feature type="region of interest" description="Disordered" evidence="1">
    <location>
        <begin position="90"/>
        <end position="195"/>
    </location>
</feature>
<dbReference type="AlphaFoldDB" id="A0A9Q9DT11"/>
<name>A0A9Q9DT11_CURCL</name>
<feature type="compositionally biased region" description="Polar residues" evidence="1">
    <location>
        <begin position="36"/>
        <end position="52"/>
    </location>
</feature>
<dbReference type="Proteomes" id="UP001056012">
    <property type="component" value="Chromosome 3"/>
</dbReference>
<evidence type="ECO:0000313" key="3">
    <source>
        <dbReference type="EMBL" id="USP76971.1"/>
    </source>
</evidence>
<feature type="compositionally biased region" description="Basic and acidic residues" evidence="1">
    <location>
        <begin position="1011"/>
        <end position="1040"/>
    </location>
</feature>
<dbReference type="PANTHER" id="PTHR10151">
    <property type="entry name" value="ECTONUCLEOTIDE PYROPHOSPHATASE/PHOSPHODIESTERASE"/>
    <property type="match status" value="1"/>
</dbReference>
<keyword evidence="4" id="KW-1185">Reference proteome</keyword>
<dbReference type="InterPro" id="IPR002591">
    <property type="entry name" value="Phosphodiest/P_Trfase"/>
</dbReference>
<feature type="transmembrane region" description="Helical" evidence="2">
    <location>
        <begin position="489"/>
        <end position="509"/>
    </location>
</feature>
<feature type="compositionally biased region" description="Polar residues" evidence="1">
    <location>
        <begin position="166"/>
        <end position="175"/>
    </location>
</feature>
<dbReference type="GO" id="GO:0009141">
    <property type="term" value="P:nucleoside triphosphate metabolic process"/>
    <property type="evidence" value="ECO:0007669"/>
    <property type="project" value="TreeGrafter"/>
</dbReference>
<keyword evidence="2" id="KW-1133">Transmembrane helix</keyword>
<feature type="region of interest" description="Disordered" evidence="1">
    <location>
        <begin position="368"/>
        <end position="391"/>
    </location>
</feature>
<gene>
    <name evidence="3" type="ORF">yc1106_04245</name>
</gene>
<feature type="compositionally biased region" description="Basic and acidic residues" evidence="1">
    <location>
        <begin position="1058"/>
        <end position="1076"/>
    </location>
</feature>
<dbReference type="Pfam" id="PF01663">
    <property type="entry name" value="Phosphodiest"/>
    <property type="match status" value="1"/>
</dbReference>
<sequence length="1076" mass="118760">MIDELLVHISAPTTRQGDEQYRSLAEAYLEFEPHSPQRSSSRQADVSNQPASSRLDDAASPDQGNSFRGTANTSILSASKDSYGSFPSYLSSGRLRTPTPASDGWNRDVEDDLPPTSSQTPEPEDMPGNRKWQRTLRSSSKKEKRLDRQVDDSSDVDMGFIEDTQVAATGVQSQSRGDHLMEPNGASENDTNGDWVPDDTIEALVAAAPDEKDLQRRRSKRLKEAGRVAETPISSKSNAVITLREPAGPGNTPRSSLLPPKRKIDGKEIDLSGFPPPIDFTQVESIVYPPEPEVSTAQPGTLPSQITPHLAGLKQQHPTRFQPIKRLKKPKPDDRGYWSISCSGMSMEFQRLFWVASSDAGTDERTLYEHTSDDESYDGRPSGELSKNDHDILDSEDEREKLLTQDHEGKGFLGRKGSSVKVGKWVKEKSKARRKGGDEESSALMYDIEEGTGASSTSFISGNSESNQQRLLATESQRKAQRKSLYRRIAIYVSVIVLFVILLATAYNLSTPQDVKGTVVLVSNGTSLFAPTTILISLDGFRADFLYRNLTPTLNQFVQEGISPKYMLPSFPSVTFPNHYTLATGLYPEAHGIVSNTFWDPELKQEFYYTHPKQSLQPHWWGGEPLWVTAEKQNVRAAVHMWPGSEANILDQKVAYIDKYNGSEVLSRKVDRILGLLDLPGPKDIGASAVTPRPQLIAAYVPDVDGDGHRYGPNSTEIRETITRVDTMMGNIFKGLHERNLTGIVNVVVVSDHGMATTDISRLIQLEDLIDPSELSHTDGWPLYGLRPKDPSSLHRLYNQLKNRTADNPNLDVYLRDGDMPERYHFSKNERIAPLWIVPKTGWAIVTKDEFDIEKGKKEGNVYHPRGLHGYDHEHPLMRAIFIARGPAFPHQPGSQMAPFQNIELYNIICDSIKLQPAPNNGTLRLPLKPIGLHSDTANADTKPDEIPQDPVPSYSSSSSSVLPTNLASMPSTPLDPLSSIAASASGLEGSTLEDEVPARPTPPSAPAGEEEPKKGSDEGDKGEGEGEGEGKGKGKESWWEWLTHKADGIEEWVDQWISEHAKGGKDGEKGKEGGS</sequence>
<proteinExistence type="predicted"/>
<dbReference type="SUPFAM" id="SSF53649">
    <property type="entry name" value="Alkaline phosphatase-like"/>
    <property type="match status" value="1"/>
</dbReference>
<dbReference type="InterPro" id="IPR017850">
    <property type="entry name" value="Alkaline_phosphatase_core_sf"/>
</dbReference>